<dbReference type="GO" id="GO:0016491">
    <property type="term" value="F:oxidoreductase activity"/>
    <property type="evidence" value="ECO:0007669"/>
    <property type="project" value="UniProtKB-KW"/>
</dbReference>
<dbReference type="AlphaFoldDB" id="A0A8H8QT29"/>
<dbReference type="Proteomes" id="UP000431533">
    <property type="component" value="Unassembled WGS sequence"/>
</dbReference>
<feature type="domain" description="NAD(P)-binding" evidence="4">
    <location>
        <begin position="25"/>
        <end position="162"/>
    </location>
</feature>
<comment type="similarity">
    <text evidence="1">Belongs to the NmrA-type oxidoreductase family. Isoflavone reductase subfamily.</text>
</comment>
<evidence type="ECO:0000313" key="5">
    <source>
        <dbReference type="EMBL" id="TVY22244.1"/>
    </source>
</evidence>
<gene>
    <name evidence="5" type="primary">swnR_0</name>
    <name evidence="5" type="ORF">LHYA1_G009018</name>
</gene>
<dbReference type="PANTHER" id="PTHR47706:SF4">
    <property type="entry name" value="NMRA-LIKE DOMAIN-CONTAINING PROTEIN"/>
    <property type="match status" value="1"/>
</dbReference>
<dbReference type="GeneID" id="41989216"/>
<dbReference type="RefSeq" id="XP_031001032.1">
    <property type="nucleotide sequence ID" value="XM_031153922.1"/>
</dbReference>
<evidence type="ECO:0000259" key="4">
    <source>
        <dbReference type="Pfam" id="PF13460"/>
    </source>
</evidence>
<dbReference type="PANTHER" id="PTHR47706">
    <property type="entry name" value="NMRA-LIKE FAMILY PROTEIN"/>
    <property type="match status" value="1"/>
</dbReference>
<dbReference type="Gene3D" id="3.90.25.10">
    <property type="entry name" value="UDP-galactose 4-epimerase, domain 1"/>
    <property type="match status" value="1"/>
</dbReference>
<dbReference type="InterPro" id="IPR016040">
    <property type="entry name" value="NAD(P)-bd_dom"/>
</dbReference>
<dbReference type="InterPro" id="IPR051609">
    <property type="entry name" value="NmrA/Isoflavone_reductase-like"/>
</dbReference>
<keyword evidence="2" id="KW-0521">NADP</keyword>
<proteinExistence type="inferred from homology"/>
<sequence length="324" mass="37051">MPPRSNKDSKSTHQPVYIMKVAIAGAGDLARYFVEELLAQKHEVVVLSRSPKPWFNRPDLTFRMTDYSIPSLVKELHDCEGLVSALLDYSMNNVNVHVALLEACRQSPKCKRYIPSEYGGNIDDFPDQPAFYFANHEPVRNALKEQTEVMWTLFNIGWLTDYLIPANQRYIKDIGDYHPLNYQNNTLKIPGTGTEPIAFTSARDAARAISRLFITDCDPWENTTYVCGETTTWNDVARLLEGRGHRLRKSHRSVEALEKQVADARSEDEVIAAQYEIWSISGSGFLPQEKLKRQADKYFKGLKFRNVEEILIEAEKMMNVEVAL</sequence>
<dbReference type="OrthoDB" id="419598at2759"/>
<dbReference type="SUPFAM" id="SSF51735">
    <property type="entry name" value="NAD(P)-binding Rossmann-fold domains"/>
    <property type="match status" value="1"/>
</dbReference>
<keyword evidence="6" id="KW-1185">Reference proteome</keyword>
<evidence type="ECO:0000313" key="6">
    <source>
        <dbReference type="Proteomes" id="UP000431533"/>
    </source>
</evidence>
<name>A0A8H8QT29_9HELO</name>
<dbReference type="Pfam" id="PF13460">
    <property type="entry name" value="NAD_binding_10"/>
    <property type="match status" value="1"/>
</dbReference>
<reference evidence="5 6" key="1">
    <citation type="submission" date="2018-05" db="EMBL/GenBank/DDBJ databases">
        <title>Genome sequencing and assembly of the regulated plant pathogen Lachnellula willkommii and related sister species for the development of diagnostic species identification markers.</title>
        <authorList>
            <person name="Giroux E."/>
            <person name="Bilodeau G."/>
        </authorList>
    </citation>
    <scope>NUCLEOTIDE SEQUENCE [LARGE SCALE GENOMIC DNA]</scope>
    <source>
        <strain evidence="5 6">CBS 185.66</strain>
    </source>
</reference>
<accession>A0A8H8QT29</accession>
<evidence type="ECO:0000256" key="3">
    <source>
        <dbReference type="ARBA" id="ARBA00023002"/>
    </source>
</evidence>
<dbReference type="InterPro" id="IPR036291">
    <property type="entry name" value="NAD(P)-bd_dom_sf"/>
</dbReference>
<evidence type="ECO:0000256" key="2">
    <source>
        <dbReference type="ARBA" id="ARBA00022857"/>
    </source>
</evidence>
<evidence type="ECO:0000256" key="1">
    <source>
        <dbReference type="ARBA" id="ARBA00005725"/>
    </source>
</evidence>
<dbReference type="EMBL" id="QGMH01000304">
    <property type="protein sequence ID" value="TVY22244.1"/>
    <property type="molecule type" value="Genomic_DNA"/>
</dbReference>
<comment type="caution">
    <text evidence="5">The sequence shown here is derived from an EMBL/GenBank/DDBJ whole genome shotgun (WGS) entry which is preliminary data.</text>
</comment>
<dbReference type="Gene3D" id="3.40.50.720">
    <property type="entry name" value="NAD(P)-binding Rossmann-like Domain"/>
    <property type="match status" value="1"/>
</dbReference>
<protein>
    <submittedName>
        <fullName evidence="5">Oxidoreductase</fullName>
    </submittedName>
</protein>
<organism evidence="5 6">
    <name type="scientific">Lachnellula hyalina</name>
    <dbReference type="NCBI Taxonomy" id="1316788"/>
    <lineage>
        <taxon>Eukaryota</taxon>
        <taxon>Fungi</taxon>
        <taxon>Dikarya</taxon>
        <taxon>Ascomycota</taxon>
        <taxon>Pezizomycotina</taxon>
        <taxon>Leotiomycetes</taxon>
        <taxon>Helotiales</taxon>
        <taxon>Lachnaceae</taxon>
        <taxon>Lachnellula</taxon>
    </lineage>
</organism>
<keyword evidence="3" id="KW-0560">Oxidoreductase</keyword>